<dbReference type="InterPro" id="IPR018551">
    <property type="entry name" value="DUF2007"/>
</dbReference>
<accession>A0A644V8I8</accession>
<dbReference type="EMBL" id="VSSQ01000242">
    <property type="protein sequence ID" value="MPL87650.1"/>
    <property type="molecule type" value="Genomic_DNA"/>
</dbReference>
<feature type="domain" description="DUF2007" evidence="1">
    <location>
        <begin position="11"/>
        <end position="74"/>
    </location>
</feature>
<organism evidence="2">
    <name type="scientific">bioreactor metagenome</name>
    <dbReference type="NCBI Taxonomy" id="1076179"/>
    <lineage>
        <taxon>unclassified sequences</taxon>
        <taxon>metagenomes</taxon>
        <taxon>ecological metagenomes</taxon>
    </lineage>
</organism>
<gene>
    <name evidence="2" type="ORF">SDC9_33651</name>
</gene>
<comment type="caution">
    <text evidence="2">The sequence shown here is derived from an EMBL/GenBank/DDBJ whole genome shotgun (WGS) entry which is preliminary data.</text>
</comment>
<reference evidence="2" key="1">
    <citation type="submission" date="2019-08" db="EMBL/GenBank/DDBJ databases">
        <authorList>
            <person name="Kucharzyk K."/>
            <person name="Murdoch R.W."/>
            <person name="Higgins S."/>
            <person name="Loffler F."/>
        </authorList>
    </citation>
    <scope>NUCLEOTIDE SEQUENCE</scope>
</reference>
<name>A0A644V8I8_9ZZZZ</name>
<dbReference type="Pfam" id="PF09413">
    <property type="entry name" value="DUF2007"/>
    <property type="match status" value="1"/>
</dbReference>
<sequence length="82" mass="9005">MEDKTNSAEVFAGTGWQAEMVRNLLENEGIPSFLKNEIIGTILPFGTSPGGVGAVKVIVSEEFKERAMAIVDEYNENLKEED</sequence>
<evidence type="ECO:0000313" key="2">
    <source>
        <dbReference type="EMBL" id="MPL87650.1"/>
    </source>
</evidence>
<dbReference type="NCBIfam" id="NF040569">
    <property type="entry name" value="DUF2007_rel"/>
    <property type="match status" value="1"/>
</dbReference>
<protein>
    <recommendedName>
        <fullName evidence="1">DUF2007 domain-containing protein</fullName>
    </recommendedName>
</protein>
<proteinExistence type="predicted"/>
<dbReference type="AlphaFoldDB" id="A0A644V8I8"/>
<evidence type="ECO:0000259" key="1">
    <source>
        <dbReference type="Pfam" id="PF09413"/>
    </source>
</evidence>